<organism evidence="1 2">
    <name type="scientific">Pectinatus brassicae</name>
    <dbReference type="NCBI Taxonomy" id="862415"/>
    <lineage>
        <taxon>Bacteria</taxon>
        <taxon>Bacillati</taxon>
        <taxon>Bacillota</taxon>
        <taxon>Negativicutes</taxon>
        <taxon>Selenomonadales</taxon>
        <taxon>Selenomonadaceae</taxon>
        <taxon>Pectinatus</taxon>
    </lineage>
</organism>
<proteinExistence type="predicted"/>
<protein>
    <submittedName>
        <fullName evidence="1">Uncharacterized protein</fullName>
    </submittedName>
</protein>
<evidence type="ECO:0000313" key="2">
    <source>
        <dbReference type="Proteomes" id="UP000559117"/>
    </source>
</evidence>
<sequence>MLKKLDEKIYLAGKYNGMEAIDGWSLPTISRGEKGEYTDSTGKELYGIFKQNIRGKNTNYFIINKGNIIYDCELPTDIDNISIDSPLISWKNLCYHTPTVLPDKNNNPLGANYTALLAIIEERKPCSVFVVDSDIQLANSINLMKKFAIEYRVHRNYKDITSYYVKAARKGFIHEYVDFNRYISILYKCAESAGFNLFEEIDITLIYVMLDKEIIEIMELFELMNESYPELVVVTGLCLGFPPQAVLGYLTKGSTRVRFKNKCK</sequence>
<gene>
    <name evidence="1" type="ORF">HNR32_001431</name>
</gene>
<evidence type="ECO:0000313" key="1">
    <source>
        <dbReference type="EMBL" id="MBB5336283.1"/>
    </source>
</evidence>
<dbReference type="RefSeq" id="WP_183861093.1">
    <property type="nucleotide sequence ID" value="NZ_JACHFH010000015.1"/>
</dbReference>
<comment type="caution">
    <text evidence="1">The sequence shown here is derived from an EMBL/GenBank/DDBJ whole genome shotgun (WGS) entry which is preliminary data.</text>
</comment>
<reference evidence="1 2" key="1">
    <citation type="submission" date="2020-08" db="EMBL/GenBank/DDBJ databases">
        <title>Genomic Encyclopedia of Type Strains, Phase IV (KMG-IV): sequencing the most valuable type-strain genomes for metagenomic binning, comparative biology and taxonomic classification.</title>
        <authorList>
            <person name="Goeker M."/>
        </authorList>
    </citation>
    <scope>NUCLEOTIDE SEQUENCE [LARGE SCALE GENOMIC DNA]</scope>
    <source>
        <strain evidence="1 2">DSM 24661</strain>
    </source>
</reference>
<dbReference type="AlphaFoldDB" id="A0A840UTJ4"/>
<dbReference type="Proteomes" id="UP000559117">
    <property type="component" value="Unassembled WGS sequence"/>
</dbReference>
<accession>A0A840UTJ4</accession>
<name>A0A840UTJ4_9FIRM</name>
<dbReference type="EMBL" id="JACHFH010000015">
    <property type="protein sequence ID" value="MBB5336283.1"/>
    <property type="molecule type" value="Genomic_DNA"/>
</dbReference>
<keyword evidence="2" id="KW-1185">Reference proteome</keyword>